<evidence type="ECO:0000313" key="4">
    <source>
        <dbReference type="Proteomes" id="UP000236047"/>
    </source>
</evidence>
<keyword evidence="2" id="KW-1133">Transmembrane helix</keyword>
<evidence type="ECO:0000313" key="3">
    <source>
        <dbReference type="EMBL" id="PNE38053.1"/>
    </source>
</evidence>
<feature type="region of interest" description="Disordered" evidence="1">
    <location>
        <begin position="1"/>
        <end position="30"/>
    </location>
</feature>
<comment type="caution">
    <text evidence="3">The sequence shown here is derived from an EMBL/GenBank/DDBJ whole genome shotgun (WGS) entry which is preliminary data.</text>
</comment>
<gene>
    <name evidence="3" type="ORF">AOB60_28245</name>
</gene>
<reference evidence="4" key="1">
    <citation type="submission" date="2015-09" db="EMBL/GenBank/DDBJ databases">
        <authorList>
            <person name="Graham D.E."/>
            <person name="Mahan K.M."/>
            <person name="Klingeman D.M."/>
            <person name="Fida T."/>
            <person name="Giannone R.J."/>
            <person name="Hettich R.L."/>
            <person name="Parry R.J."/>
            <person name="Spain J.C."/>
        </authorList>
    </citation>
    <scope>NUCLEOTIDE SEQUENCE [LARGE SCALE GENOMIC DNA]</scope>
    <source>
        <strain evidence="4">JCM 4701</strain>
    </source>
</reference>
<dbReference type="AlphaFoldDB" id="A0A2N8PAK8"/>
<sequence>MARRGRRLLGTRGGDRRGPTEPTEPTEEGPEMVSVIAAYVVLGILLGAVAHLPVSASVTAGVGIGAWLLVFLVRERLNDR</sequence>
<keyword evidence="4" id="KW-1185">Reference proteome</keyword>
<protein>
    <submittedName>
        <fullName evidence="3">Uncharacterized protein</fullName>
    </submittedName>
</protein>
<evidence type="ECO:0000256" key="1">
    <source>
        <dbReference type="SAM" id="MobiDB-lite"/>
    </source>
</evidence>
<feature type="transmembrane region" description="Helical" evidence="2">
    <location>
        <begin position="32"/>
        <end position="50"/>
    </location>
</feature>
<dbReference type="Proteomes" id="UP000236047">
    <property type="component" value="Unassembled WGS sequence"/>
</dbReference>
<feature type="transmembrane region" description="Helical" evidence="2">
    <location>
        <begin position="56"/>
        <end position="73"/>
    </location>
</feature>
<organism evidence="3 4">
    <name type="scientific">Streptomyces noursei</name>
    <name type="common">Streptomyces albulus</name>
    <dbReference type="NCBI Taxonomy" id="1971"/>
    <lineage>
        <taxon>Bacteria</taxon>
        <taxon>Bacillati</taxon>
        <taxon>Actinomycetota</taxon>
        <taxon>Actinomycetes</taxon>
        <taxon>Kitasatosporales</taxon>
        <taxon>Streptomycetaceae</taxon>
        <taxon>Streptomyces</taxon>
    </lineage>
</organism>
<evidence type="ECO:0000256" key="2">
    <source>
        <dbReference type="SAM" id="Phobius"/>
    </source>
</evidence>
<keyword evidence="2" id="KW-0472">Membrane</keyword>
<keyword evidence="2" id="KW-0812">Transmembrane</keyword>
<proteinExistence type="predicted"/>
<name>A0A2N8PAK8_STRNR</name>
<dbReference type="EMBL" id="LJSN01000003">
    <property type="protein sequence ID" value="PNE38053.1"/>
    <property type="molecule type" value="Genomic_DNA"/>
</dbReference>
<accession>A0A2N8PAK8</accession>